<proteinExistence type="predicted"/>
<reference evidence="2" key="1">
    <citation type="journal article" date="2014" name="Front. Microbiol.">
        <title>High frequency of phylogenetically diverse reductive dehalogenase-homologous genes in deep subseafloor sedimentary metagenomes.</title>
        <authorList>
            <person name="Kawai M."/>
            <person name="Futagami T."/>
            <person name="Toyoda A."/>
            <person name="Takaki Y."/>
            <person name="Nishi S."/>
            <person name="Hori S."/>
            <person name="Arai W."/>
            <person name="Tsubouchi T."/>
            <person name="Morono Y."/>
            <person name="Uchiyama I."/>
            <person name="Ito T."/>
            <person name="Fujiyama A."/>
            <person name="Inagaki F."/>
            <person name="Takami H."/>
        </authorList>
    </citation>
    <scope>NUCLEOTIDE SEQUENCE</scope>
    <source>
        <strain evidence="2">Expedition CK06-06</strain>
    </source>
</reference>
<feature type="coiled-coil region" evidence="1">
    <location>
        <begin position="20"/>
        <end position="61"/>
    </location>
</feature>
<sequence length="146" mass="16291">SLTRETAFLFDQTEKGTLDVKQHEQDIQDLFARLEEAERAVDKNRTDLDDMESRLSQSQRELLTRLETMGNQVGGTATGFLILNSSRPTTFEVWGVGARQSVPGPTVLELAPGTYQVSAMRSRPRSIVVEGGKIKAVWFSAPDLMY</sequence>
<evidence type="ECO:0000313" key="2">
    <source>
        <dbReference type="EMBL" id="GAF78653.1"/>
    </source>
</evidence>
<organism evidence="2">
    <name type="scientific">marine sediment metagenome</name>
    <dbReference type="NCBI Taxonomy" id="412755"/>
    <lineage>
        <taxon>unclassified sequences</taxon>
        <taxon>metagenomes</taxon>
        <taxon>ecological metagenomes</taxon>
    </lineage>
</organism>
<feature type="non-terminal residue" evidence="2">
    <location>
        <position position="1"/>
    </location>
</feature>
<dbReference type="EMBL" id="BARS01004465">
    <property type="protein sequence ID" value="GAF78653.1"/>
    <property type="molecule type" value="Genomic_DNA"/>
</dbReference>
<dbReference type="AlphaFoldDB" id="X0SC59"/>
<name>X0SC59_9ZZZZ</name>
<accession>X0SC59</accession>
<gene>
    <name evidence="2" type="ORF">S01H1_08729</name>
</gene>
<protein>
    <submittedName>
        <fullName evidence="2">Uncharacterized protein</fullName>
    </submittedName>
</protein>
<comment type="caution">
    <text evidence="2">The sequence shown here is derived from an EMBL/GenBank/DDBJ whole genome shotgun (WGS) entry which is preliminary data.</text>
</comment>
<keyword evidence="1" id="KW-0175">Coiled coil</keyword>
<evidence type="ECO:0000256" key="1">
    <source>
        <dbReference type="SAM" id="Coils"/>
    </source>
</evidence>